<dbReference type="PRINTS" id="PR00080">
    <property type="entry name" value="SDRFAMILY"/>
</dbReference>
<evidence type="ECO:0000313" key="4">
    <source>
        <dbReference type="Proteomes" id="UP001143349"/>
    </source>
</evidence>
<proteinExistence type="inferred from homology"/>
<dbReference type="Gene3D" id="3.40.50.720">
    <property type="entry name" value="NAD(P)-binding Rossmann-like Domain"/>
    <property type="match status" value="1"/>
</dbReference>
<dbReference type="RefSeq" id="WP_271178962.1">
    <property type="nucleotide sequence ID" value="NZ_BSFH01000004.1"/>
</dbReference>
<dbReference type="InterPro" id="IPR002347">
    <property type="entry name" value="SDR_fam"/>
</dbReference>
<dbReference type="PROSITE" id="PS00061">
    <property type="entry name" value="ADH_SHORT"/>
    <property type="match status" value="1"/>
</dbReference>
<name>A0AAD3NVH6_9RHOB</name>
<dbReference type="NCBIfam" id="NF005559">
    <property type="entry name" value="PRK07231.1"/>
    <property type="match status" value="1"/>
</dbReference>
<comment type="caution">
    <text evidence="3">The sequence shown here is derived from an EMBL/GenBank/DDBJ whole genome shotgun (WGS) entry which is preliminary data.</text>
</comment>
<dbReference type="FunFam" id="3.40.50.720:FF:000084">
    <property type="entry name" value="Short-chain dehydrogenase reductase"/>
    <property type="match status" value="1"/>
</dbReference>
<dbReference type="InterPro" id="IPR020904">
    <property type="entry name" value="Sc_DH/Rdtase_CS"/>
</dbReference>
<sequence>MTVLQGRIAIVTGASKGIGAGIAQALADAGASVVVNYAGNQTDAGRVVHKITDAGGRAVAIQADVSNRKDVERLFSQTMAVLGAPDIIVNNAGVFSFQPLEEIAEAEFHRQFDVNVLGTILIAQEAAKHFPASGGSIINIGSTASANPEANSAIYSASKAAVDTVSRALAQELGPRGIRVNTLAPGGVETEGTRANGLIGSDAERQIIAATPLGRFGQPADIGRVAAFLASDAAGWITGERIVVSGGFR</sequence>
<accession>A0AAD3NVH6</accession>
<evidence type="ECO:0000256" key="2">
    <source>
        <dbReference type="ARBA" id="ARBA00023002"/>
    </source>
</evidence>
<dbReference type="Proteomes" id="UP001143349">
    <property type="component" value="Unassembled WGS sequence"/>
</dbReference>
<keyword evidence="2" id="KW-0560">Oxidoreductase</keyword>
<dbReference type="PRINTS" id="PR00081">
    <property type="entry name" value="GDHRDH"/>
</dbReference>
<keyword evidence="4" id="KW-1185">Reference proteome</keyword>
<dbReference type="SUPFAM" id="SSF51735">
    <property type="entry name" value="NAD(P)-binding Rossmann-fold domains"/>
    <property type="match status" value="1"/>
</dbReference>
<evidence type="ECO:0000256" key="1">
    <source>
        <dbReference type="ARBA" id="ARBA00006484"/>
    </source>
</evidence>
<reference evidence="3" key="2">
    <citation type="submission" date="2023-01" db="EMBL/GenBank/DDBJ databases">
        <authorList>
            <person name="Sun Q."/>
            <person name="Evtushenko L."/>
        </authorList>
    </citation>
    <scope>NUCLEOTIDE SEQUENCE</scope>
    <source>
        <strain evidence="3">VKM B-2222</strain>
    </source>
</reference>
<dbReference type="AlphaFoldDB" id="A0AAD3NVH6"/>
<evidence type="ECO:0000313" key="3">
    <source>
        <dbReference type="EMBL" id="GLK62541.1"/>
    </source>
</evidence>
<organism evidence="3 4">
    <name type="scientific">Paracoccus kondratievae</name>
    <dbReference type="NCBI Taxonomy" id="135740"/>
    <lineage>
        <taxon>Bacteria</taxon>
        <taxon>Pseudomonadati</taxon>
        <taxon>Pseudomonadota</taxon>
        <taxon>Alphaproteobacteria</taxon>
        <taxon>Rhodobacterales</taxon>
        <taxon>Paracoccaceae</taxon>
        <taxon>Paracoccus</taxon>
    </lineage>
</organism>
<dbReference type="Pfam" id="PF13561">
    <property type="entry name" value="adh_short_C2"/>
    <property type="match status" value="1"/>
</dbReference>
<dbReference type="EMBL" id="BSFH01000004">
    <property type="protein sequence ID" value="GLK62541.1"/>
    <property type="molecule type" value="Genomic_DNA"/>
</dbReference>
<dbReference type="GO" id="GO:0016491">
    <property type="term" value="F:oxidoreductase activity"/>
    <property type="evidence" value="ECO:0007669"/>
    <property type="project" value="UniProtKB-KW"/>
</dbReference>
<dbReference type="PANTHER" id="PTHR43639:SF1">
    <property type="entry name" value="SHORT-CHAIN DEHYDROGENASE_REDUCTASE FAMILY PROTEIN"/>
    <property type="match status" value="1"/>
</dbReference>
<protein>
    <submittedName>
        <fullName evidence="3">Oxidoreductase</fullName>
    </submittedName>
</protein>
<reference evidence="3" key="1">
    <citation type="journal article" date="2014" name="Int. J. Syst. Evol. Microbiol.">
        <title>Complete genome sequence of Corynebacterium casei LMG S-19264T (=DSM 44701T), isolated from a smear-ripened cheese.</title>
        <authorList>
            <consortium name="US DOE Joint Genome Institute (JGI-PGF)"/>
            <person name="Walter F."/>
            <person name="Albersmeier A."/>
            <person name="Kalinowski J."/>
            <person name="Ruckert C."/>
        </authorList>
    </citation>
    <scope>NUCLEOTIDE SEQUENCE</scope>
    <source>
        <strain evidence="3">VKM B-2222</strain>
    </source>
</reference>
<dbReference type="PANTHER" id="PTHR43639">
    <property type="entry name" value="OXIDOREDUCTASE, SHORT-CHAIN DEHYDROGENASE/REDUCTASE FAMILY (AFU_ORTHOLOGUE AFUA_5G02870)"/>
    <property type="match status" value="1"/>
</dbReference>
<dbReference type="InterPro" id="IPR036291">
    <property type="entry name" value="NAD(P)-bd_dom_sf"/>
</dbReference>
<gene>
    <name evidence="3" type="ORF">GCM10017635_00090</name>
</gene>
<comment type="similarity">
    <text evidence="1">Belongs to the short-chain dehydrogenases/reductases (SDR) family.</text>
</comment>